<sequence>MTDQKVHSPFWTIVRKEIADHVRSLRFIILVSIIVLTCAGSLYTALTNIAAAIKPDDPDNSFLFLKLFTVSDGTLPSFVFFINFLGPLLGIALGFDAVNSEQNKGTLSRMLSQPIHRDCIINAKFVAALIVIGVLLFALGFLVMGCGLIAIGIPPTPGEFWRIILYIVTGIFYVAFWLTVAILFSLCFRQAATSALASIAVWLFFSVFYAMIVSVVARALSPSEMAPVYHQLSYQRFILGLMRLAPSELFNDATSTLLMPSVRSLGPLTMEQLDGAIPSPLPLGESIKVVWAQLTGLIAATVVCFAVSYSIFMRREIRSR</sequence>
<name>A0A1Y3QRE1_9BACT</name>
<dbReference type="Proteomes" id="UP000195772">
    <property type="component" value="Unassembled WGS sequence"/>
</dbReference>
<keyword evidence="1" id="KW-1133">Transmembrane helix</keyword>
<feature type="transmembrane region" description="Helical" evidence="1">
    <location>
        <begin position="73"/>
        <end position="98"/>
    </location>
</feature>
<dbReference type="eggNOG" id="COG1277">
    <property type="taxonomic scope" value="Bacteria"/>
</dbReference>
<feature type="transmembrane region" description="Helical" evidence="1">
    <location>
        <begin position="195"/>
        <end position="217"/>
    </location>
</feature>
<dbReference type="PANTHER" id="PTHR43471:SF14">
    <property type="entry name" value="ABC-2 TYPE TRANSPORT SYSTEM PERMEASE PROTEIN"/>
    <property type="match status" value="1"/>
</dbReference>
<accession>A0A1Y3QRE1</accession>
<reference evidence="3" key="1">
    <citation type="submission" date="2017-04" db="EMBL/GenBank/DDBJ databases">
        <title>Function of individual gut microbiota members based on whole genome sequencing of pure cultures obtained from chicken caecum.</title>
        <authorList>
            <person name="Medvecky M."/>
            <person name="Cejkova D."/>
            <person name="Polansky O."/>
            <person name="Karasova D."/>
            <person name="Kubasova T."/>
            <person name="Cizek A."/>
            <person name="Rychlik I."/>
        </authorList>
    </citation>
    <scope>NUCLEOTIDE SEQUENCE [LARGE SCALE GENOMIC DNA]</scope>
    <source>
        <strain evidence="3">An90</strain>
    </source>
</reference>
<feature type="transmembrane region" description="Helical" evidence="1">
    <location>
        <begin position="163"/>
        <end position="188"/>
    </location>
</feature>
<dbReference type="AlphaFoldDB" id="A0A1Y3QRE1"/>
<evidence type="ECO:0000256" key="1">
    <source>
        <dbReference type="SAM" id="Phobius"/>
    </source>
</evidence>
<dbReference type="RefSeq" id="WP_087403303.1">
    <property type="nucleotide sequence ID" value="NZ_NFHB01000009.1"/>
</dbReference>
<dbReference type="GO" id="GO:0140359">
    <property type="term" value="F:ABC-type transporter activity"/>
    <property type="evidence" value="ECO:0007669"/>
    <property type="project" value="InterPro"/>
</dbReference>
<comment type="caution">
    <text evidence="2">The sequence shown here is derived from an EMBL/GenBank/DDBJ whole genome shotgun (WGS) entry which is preliminary data.</text>
</comment>
<dbReference type="OrthoDB" id="9795677at2"/>
<keyword evidence="1" id="KW-0472">Membrane</keyword>
<evidence type="ECO:0000313" key="3">
    <source>
        <dbReference type="Proteomes" id="UP000195772"/>
    </source>
</evidence>
<feature type="transmembrane region" description="Helical" evidence="1">
    <location>
        <begin position="119"/>
        <end position="151"/>
    </location>
</feature>
<protein>
    <submittedName>
        <fullName evidence="2">ABC transporter permease</fullName>
    </submittedName>
</protein>
<dbReference type="Pfam" id="PF12679">
    <property type="entry name" value="ABC2_membrane_2"/>
    <property type="match status" value="1"/>
</dbReference>
<feature type="transmembrane region" description="Helical" evidence="1">
    <location>
        <begin position="290"/>
        <end position="312"/>
    </location>
</feature>
<evidence type="ECO:0000313" key="2">
    <source>
        <dbReference type="EMBL" id="OUN02232.1"/>
    </source>
</evidence>
<feature type="transmembrane region" description="Helical" evidence="1">
    <location>
        <begin position="25"/>
        <end position="53"/>
    </location>
</feature>
<proteinExistence type="predicted"/>
<gene>
    <name evidence="2" type="ORF">B5G41_12790</name>
</gene>
<dbReference type="PANTHER" id="PTHR43471">
    <property type="entry name" value="ABC TRANSPORTER PERMEASE"/>
    <property type="match status" value="1"/>
</dbReference>
<keyword evidence="1" id="KW-0812">Transmembrane</keyword>
<organism evidence="2 3">
    <name type="scientific">Alistipes onderdonkii</name>
    <dbReference type="NCBI Taxonomy" id="328813"/>
    <lineage>
        <taxon>Bacteria</taxon>
        <taxon>Pseudomonadati</taxon>
        <taxon>Bacteroidota</taxon>
        <taxon>Bacteroidia</taxon>
        <taxon>Bacteroidales</taxon>
        <taxon>Rikenellaceae</taxon>
        <taxon>Alistipes</taxon>
    </lineage>
</organism>
<dbReference type="GO" id="GO:0005886">
    <property type="term" value="C:plasma membrane"/>
    <property type="evidence" value="ECO:0007669"/>
    <property type="project" value="UniProtKB-SubCell"/>
</dbReference>
<dbReference type="EMBL" id="NFHB01000009">
    <property type="protein sequence ID" value="OUN02232.1"/>
    <property type="molecule type" value="Genomic_DNA"/>
</dbReference>